<feature type="region of interest" description="Disordered" evidence="9">
    <location>
        <begin position="1"/>
        <end position="24"/>
    </location>
</feature>
<evidence type="ECO:0000256" key="4">
    <source>
        <dbReference type="ARBA" id="ARBA00023054"/>
    </source>
</evidence>
<dbReference type="GO" id="GO:0008017">
    <property type="term" value="F:microtubule binding"/>
    <property type="evidence" value="ECO:0007669"/>
    <property type="project" value="InterPro"/>
</dbReference>
<dbReference type="GO" id="GO:0003777">
    <property type="term" value="F:microtubule motor activity"/>
    <property type="evidence" value="ECO:0007669"/>
    <property type="project" value="InterPro"/>
</dbReference>
<dbReference type="PANTHER" id="PTHR47968:SF36">
    <property type="entry name" value="KINESIN HEAVY CHAIN ISOFORM X1"/>
    <property type="match status" value="1"/>
</dbReference>
<evidence type="ECO:0000256" key="6">
    <source>
        <dbReference type="PROSITE-ProRule" id="PRU00283"/>
    </source>
</evidence>
<protein>
    <recommendedName>
        <fullName evidence="7">Kinesin-like protein</fullName>
    </recommendedName>
</protein>
<evidence type="ECO:0000313" key="11">
    <source>
        <dbReference type="EMBL" id="GHP07335.1"/>
    </source>
</evidence>
<dbReference type="CDD" id="cd00106">
    <property type="entry name" value="KISc"/>
    <property type="match status" value="1"/>
</dbReference>
<dbReference type="Gene3D" id="3.40.850.10">
    <property type="entry name" value="Kinesin motor domain"/>
    <property type="match status" value="1"/>
</dbReference>
<comment type="caution">
    <text evidence="11">The sequence shown here is derived from an EMBL/GenBank/DDBJ whole genome shotgun (WGS) entry which is preliminary data.</text>
</comment>
<evidence type="ECO:0000256" key="9">
    <source>
        <dbReference type="SAM" id="MobiDB-lite"/>
    </source>
</evidence>
<comment type="similarity">
    <text evidence="6 7">Belongs to the TRAFAC class myosin-kinesin ATPase superfamily. Kinesin family.</text>
</comment>
<gene>
    <name evidence="11" type="ORF">PPROV_000607600</name>
</gene>
<dbReference type="InterPro" id="IPR027417">
    <property type="entry name" value="P-loop_NTPase"/>
</dbReference>
<dbReference type="Proteomes" id="UP000660262">
    <property type="component" value="Unassembled WGS sequence"/>
</dbReference>
<keyword evidence="3 6" id="KW-0067">ATP-binding</keyword>
<keyword evidence="2 6" id="KW-0547">Nucleotide-binding</keyword>
<sequence length="808" mass="87450">MTAVPQQVQDTSSAATAESPGTSEGENFKVCIRVRPPLPRELDGRIAFSECVFVESDRSVTISDGSMPLNALDGTGVPPSPSTLEAMMHAESYGNHRFTFDAVYGPESHQEDVYESCAKPAVTSTLAGYNATMIAYGQTGTGKTFTMQGAPRGEMRGIIPRAIEDVFYTIESGGDTKGRFLVRAAYLQIYNEVIYDLLKPERTNLAIREDRRRGVFVEGLSEWVVRSPEAVRLLMDRGAQQRATGATRMNELSSRSHAVFVVVVENARGGQISQQAHGGTNAEDGVSVRVGKLNLVDLAGSERLSLSGAAGQRLEETKRINASLSALGNVISALTDPRGRPHVPYRDSKLTRLLTDSLGGNCKTTMICHVSPALEAFSEGLSTLKFASRAKQIRNEARVNEDLDQKAMLRKMELELRRLRSELSERSNKLVDKRKLLEVEEKRKQAEQDKLRAITELQNMSREILLEKQEKAELEERIKSLQSQLLVGGGAGDQVGAAVGSSRKAADGASSSSPDGGARGGGGGTDAARVRQLVKRENQRVRKEYESKLEALERERLQTAEDRAQIGRYKALLLKQRDIMIALTQRLAERDEHIGTLQVELEAYDERQRRLEDALDEKTVALISLRKAAIELGPNNDLDRAAAAAAADASALAASSKSASEMYRTGSDLSLHMHGATLVRGDSGAEHIPTTSSSSSTTTTHAVPADDGSVLARAASLPAPSLENSALEEENRALKAQAADHAKERAALRAILENKVAGLASNLAEDANMLKSADDGMDADRVESIGREARALQRLVAATVKALSQVDS</sequence>
<evidence type="ECO:0000256" key="7">
    <source>
        <dbReference type="RuleBase" id="RU000394"/>
    </source>
</evidence>
<dbReference type="InterPro" id="IPR001752">
    <property type="entry name" value="Kinesin_motor_dom"/>
</dbReference>
<feature type="binding site" evidence="6">
    <location>
        <begin position="137"/>
        <end position="144"/>
    </location>
    <ligand>
        <name>ATP</name>
        <dbReference type="ChEBI" id="CHEBI:30616"/>
    </ligand>
</feature>
<dbReference type="FunFam" id="3.40.850.10:FF:000083">
    <property type="entry name" value="Kinesin-like protein"/>
    <property type="match status" value="1"/>
</dbReference>
<dbReference type="GO" id="GO:0007018">
    <property type="term" value="P:microtubule-based movement"/>
    <property type="evidence" value="ECO:0007669"/>
    <property type="project" value="InterPro"/>
</dbReference>
<dbReference type="InterPro" id="IPR027640">
    <property type="entry name" value="Kinesin-like_fam"/>
</dbReference>
<dbReference type="PROSITE" id="PS00411">
    <property type="entry name" value="KINESIN_MOTOR_1"/>
    <property type="match status" value="1"/>
</dbReference>
<dbReference type="EMBL" id="BNJQ01000016">
    <property type="protein sequence ID" value="GHP07335.1"/>
    <property type="molecule type" value="Genomic_DNA"/>
</dbReference>
<dbReference type="PROSITE" id="PS50067">
    <property type="entry name" value="KINESIN_MOTOR_2"/>
    <property type="match status" value="1"/>
</dbReference>
<proteinExistence type="inferred from homology"/>
<evidence type="ECO:0000256" key="1">
    <source>
        <dbReference type="ARBA" id="ARBA00022701"/>
    </source>
</evidence>
<dbReference type="PRINTS" id="PR00380">
    <property type="entry name" value="KINESINHEAVY"/>
</dbReference>
<evidence type="ECO:0000256" key="8">
    <source>
        <dbReference type="SAM" id="Coils"/>
    </source>
</evidence>
<feature type="region of interest" description="Disordered" evidence="9">
    <location>
        <begin position="498"/>
        <end position="527"/>
    </location>
</feature>
<evidence type="ECO:0000256" key="2">
    <source>
        <dbReference type="ARBA" id="ARBA00022741"/>
    </source>
</evidence>
<accession>A0A830HL00</accession>
<feature type="compositionally biased region" description="Low complexity" evidence="9">
    <location>
        <begin position="690"/>
        <end position="700"/>
    </location>
</feature>
<keyword evidence="12" id="KW-1185">Reference proteome</keyword>
<dbReference type="InterPro" id="IPR036961">
    <property type="entry name" value="Kinesin_motor_dom_sf"/>
</dbReference>
<feature type="coiled-coil region" evidence="8">
    <location>
        <begin position="594"/>
        <end position="621"/>
    </location>
</feature>
<dbReference type="SUPFAM" id="SSF52540">
    <property type="entry name" value="P-loop containing nucleoside triphosphate hydrolases"/>
    <property type="match status" value="1"/>
</dbReference>
<feature type="coiled-coil region" evidence="8">
    <location>
        <begin position="535"/>
        <end position="562"/>
    </location>
</feature>
<reference evidence="11" key="1">
    <citation type="submission" date="2020-10" db="EMBL/GenBank/DDBJ databases">
        <title>Unveiling of a novel bifunctional photoreceptor, Dualchrome1, isolated from a cosmopolitan green alga.</title>
        <authorList>
            <person name="Suzuki S."/>
            <person name="Kawachi M."/>
        </authorList>
    </citation>
    <scope>NUCLEOTIDE SEQUENCE</scope>
    <source>
        <strain evidence="11">NIES 2893</strain>
    </source>
</reference>
<organism evidence="11 12">
    <name type="scientific">Pycnococcus provasolii</name>
    <dbReference type="NCBI Taxonomy" id="41880"/>
    <lineage>
        <taxon>Eukaryota</taxon>
        <taxon>Viridiplantae</taxon>
        <taxon>Chlorophyta</taxon>
        <taxon>Pseudoscourfieldiophyceae</taxon>
        <taxon>Pseudoscourfieldiales</taxon>
        <taxon>Pycnococcaceae</taxon>
        <taxon>Pycnococcus</taxon>
    </lineage>
</organism>
<dbReference type="OrthoDB" id="3176171at2759"/>
<dbReference type="InterPro" id="IPR019821">
    <property type="entry name" value="Kinesin_motor_CS"/>
</dbReference>
<name>A0A830HL00_9CHLO</name>
<evidence type="ECO:0000259" key="10">
    <source>
        <dbReference type="PROSITE" id="PS50067"/>
    </source>
</evidence>
<evidence type="ECO:0000313" key="12">
    <source>
        <dbReference type="Proteomes" id="UP000660262"/>
    </source>
</evidence>
<feature type="coiled-coil region" evidence="8">
    <location>
        <begin position="409"/>
        <end position="484"/>
    </location>
</feature>
<feature type="domain" description="Kinesin motor" evidence="10">
    <location>
        <begin position="27"/>
        <end position="393"/>
    </location>
</feature>
<dbReference type="GO" id="GO:0005524">
    <property type="term" value="F:ATP binding"/>
    <property type="evidence" value="ECO:0007669"/>
    <property type="project" value="UniProtKB-UniRule"/>
</dbReference>
<keyword evidence="4 8" id="KW-0175">Coiled coil</keyword>
<feature type="region of interest" description="Disordered" evidence="9">
    <location>
        <begin position="682"/>
        <end position="703"/>
    </location>
</feature>
<dbReference type="Pfam" id="PF00225">
    <property type="entry name" value="Kinesin"/>
    <property type="match status" value="1"/>
</dbReference>
<keyword evidence="1 7" id="KW-0493">Microtubule</keyword>
<dbReference type="PANTHER" id="PTHR47968">
    <property type="entry name" value="CENTROMERE PROTEIN E"/>
    <property type="match status" value="1"/>
</dbReference>
<dbReference type="AlphaFoldDB" id="A0A830HL00"/>
<dbReference type="GO" id="GO:0005874">
    <property type="term" value="C:microtubule"/>
    <property type="evidence" value="ECO:0007669"/>
    <property type="project" value="UniProtKB-KW"/>
</dbReference>
<keyword evidence="5 6" id="KW-0505">Motor protein</keyword>
<evidence type="ECO:0000256" key="5">
    <source>
        <dbReference type="ARBA" id="ARBA00023175"/>
    </source>
</evidence>
<dbReference type="SMART" id="SM00129">
    <property type="entry name" value="KISc"/>
    <property type="match status" value="1"/>
</dbReference>
<feature type="compositionally biased region" description="Low complexity" evidence="9">
    <location>
        <begin position="507"/>
        <end position="516"/>
    </location>
</feature>
<evidence type="ECO:0000256" key="3">
    <source>
        <dbReference type="ARBA" id="ARBA00022840"/>
    </source>
</evidence>